<name>A0A0B1NXE3_UNCNE</name>
<feature type="region of interest" description="Disordered" evidence="1">
    <location>
        <begin position="252"/>
        <end position="286"/>
    </location>
</feature>
<organism evidence="2 3">
    <name type="scientific">Uncinula necator</name>
    <name type="common">Grape powdery mildew</name>
    <dbReference type="NCBI Taxonomy" id="52586"/>
    <lineage>
        <taxon>Eukaryota</taxon>
        <taxon>Fungi</taxon>
        <taxon>Dikarya</taxon>
        <taxon>Ascomycota</taxon>
        <taxon>Pezizomycotina</taxon>
        <taxon>Leotiomycetes</taxon>
        <taxon>Erysiphales</taxon>
        <taxon>Erysiphaceae</taxon>
        <taxon>Erysiphe</taxon>
    </lineage>
</organism>
<sequence>MPEVRKPRRQHSLAHYAKTRARSRLLEKGLAIDEIDFEAIEAEIIKGIEEIPVIEMVDTKVDKIITQGLNDSQWARPIQDKDSENNSQISRNLQSKTAARGAGQVKDLSKSIQQPNRSLPALSTRPNTEDTSPQTAYQSTEIDNARFEEVVGKMSVPQELQEMIEAEICRAAQAKANIQICTTAINAVEDSLSPMLTGGNKSFVNSLRVFLRASIAQFLQVGPGAAPPKLPMVPPRTLLTVAKMHEDSFPSLGPKTCAISPAQQEPSEQQQDGSWVTVLKGGNSKH</sequence>
<dbReference type="Proteomes" id="UP000030854">
    <property type="component" value="Unassembled WGS sequence"/>
</dbReference>
<proteinExistence type="predicted"/>
<feature type="compositionally biased region" description="Polar residues" evidence="1">
    <location>
        <begin position="124"/>
        <end position="142"/>
    </location>
</feature>
<comment type="caution">
    <text evidence="2">The sequence shown here is derived from an EMBL/GenBank/DDBJ whole genome shotgun (WGS) entry which is preliminary data.</text>
</comment>
<dbReference type="EMBL" id="JNVN01003803">
    <property type="protein sequence ID" value="KHJ30653.1"/>
    <property type="molecule type" value="Genomic_DNA"/>
</dbReference>
<protein>
    <submittedName>
        <fullName evidence="2">Putative eka-like protein</fullName>
    </submittedName>
</protein>
<evidence type="ECO:0000313" key="3">
    <source>
        <dbReference type="Proteomes" id="UP000030854"/>
    </source>
</evidence>
<feature type="compositionally biased region" description="Polar residues" evidence="1">
    <location>
        <begin position="85"/>
        <end position="97"/>
    </location>
</feature>
<evidence type="ECO:0000313" key="2">
    <source>
        <dbReference type="EMBL" id="KHJ30653.1"/>
    </source>
</evidence>
<keyword evidence="3" id="KW-1185">Reference proteome</keyword>
<dbReference type="AlphaFoldDB" id="A0A0B1NXE3"/>
<reference evidence="2 3" key="1">
    <citation type="journal article" date="2014" name="BMC Genomics">
        <title>Adaptive genomic structural variation in the grape powdery mildew pathogen, Erysiphe necator.</title>
        <authorList>
            <person name="Jones L."/>
            <person name="Riaz S."/>
            <person name="Morales-Cruz A."/>
            <person name="Amrine K.C."/>
            <person name="McGuire B."/>
            <person name="Gubler W.D."/>
            <person name="Walker M.A."/>
            <person name="Cantu D."/>
        </authorList>
    </citation>
    <scope>NUCLEOTIDE SEQUENCE [LARGE SCALE GENOMIC DNA]</scope>
    <source>
        <strain evidence="3">c</strain>
    </source>
</reference>
<dbReference type="OMA" id="KMHEDSF"/>
<accession>A0A0B1NXE3</accession>
<feature type="region of interest" description="Disordered" evidence="1">
    <location>
        <begin position="75"/>
        <end position="142"/>
    </location>
</feature>
<dbReference type="STRING" id="52586.A0A0B1NXE3"/>
<gene>
    <name evidence="2" type="ORF">EV44_g3984</name>
</gene>
<dbReference type="HOGENOM" id="CLU_018153_2_0_1"/>
<evidence type="ECO:0000256" key="1">
    <source>
        <dbReference type="SAM" id="MobiDB-lite"/>
    </source>
</evidence>
<feature type="compositionally biased region" description="Low complexity" evidence="1">
    <location>
        <begin position="260"/>
        <end position="271"/>
    </location>
</feature>